<organism evidence="3 4">
    <name type="scientific">Horticoccus luteus</name>
    <dbReference type="NCBI Taxonomy" id="2862869"/>
    <lineage>
        <taxon>Bacteria</taxon>
        <taxon>Pseudomonadati</taxon>
        <taxon>Verrucomicrobiota</taxon>
        <taxon>Opitutia</taxon>
        <taxon>Opitutales</taxon>
        <taxon>Opitutaceae</taxon>
        <taxon>Horticoccus</taxon>
    </lineage>
</organism>
<reference evidence="3" key="1">
    <citation type="submission" date="2021-08" db="EMBL/GenBank/DDBJ databases">
        <title>Genome of a novel bacterium of the phylum Verrucomicrobia, Oleiharenicola sp. KSB-15.</title>
        <authorList>
            <person name="Chung J.-H."/>
            <person name="Ahn J.-H."/>
            <person name="Yoon Y."/>
            <person name="Kim D.-Y."/>
            <person name="An S.-H."/>
            <person name="Park I."/>
            <person name="Yeon J."/>
        </authorList>
    </citation>
    <scope>NUCLEOTIDE SEQUENCE</scope>
    <source>
        <strain evidence="3">KSB-15</strain>
    </source>
</reference>
<evidence type="ECO:0000313" key="4">
    <source>
        <dbReference type="Proteomes" id="UP000825051"/>
    </source>
</evidence>
<sequence length="164" mass="18008">MKPLVLTFLACCSLILAGCANPGVVQISPDTYFISRTDKGGIFGNASKMKAEVIHEANEFAAKQGKVAIPLSTQETPMAIGQFASFDYQFRVVDKDDPEAKRTALVPRADIVVEKTEKIAADVKTKEEKAPDLYTELTKLDDLRKKGIITDAEFEAAKKKLLEK</sequence>
<accession>A0A8F9TVW0</accession>
<keyword evidence="4" id="KW-1185">Reference proteome</keyword>
<dbReference type="EMBL" id="CP080507">
    <property type="protein sequence ID" value="QYM78724.1"/>
    <property type="molecule type" value="Genomic_DNA"/>
</dbReference>
<feature type="signal peptide" evidence="1">
    <location>
        <begin position="1"/>
        <end position="22"/>
    </location>
</feature>
<dbReference type="PROSITE" id="PS51257">
    <property type="entry name" value="PROKAR_LIPOPROTEIN"/>
    <property type="match status" value="1"/>
</dbReference>
<proteinExistence type="predicted"/>
<dbReference type="AlphaFoldDB" id="A0A8F9TVW0"/>
<gene>
    <name evidence="3" type="ORF">K0B96_15690</name>
</gene>
<evidence type="ECO:0000313" key="3">
    <source>
        <dbReference type="EMBL" id="QYM78724.1"/>
    </source>
</evidence>
<dbReference type="Pfam" id="PF09851">
    <property type="entry name" value="SHOCT"/>
    <property type="match status" value="1"/>
</dbReference>
<name>A0A8F9TVW0_9BACT</name>
<dbReference type="Proteomes" id="UP000825051">
    <property type="component" value="Chromosome"/>
</dbReference>
<evidence type="ECO:0000259" key="2">
    <source>
        <dbReference type="Pfam" id="PF09851"/>
    </source>
</evidence>
<protein>
    <submittedName>
        <fullName evidence="3">SHOCT domain-containing protein</fullName>
    </submittedName>
</protein>
<evidence type="ECO:0000256" key="1">
    <source>
        <dbReference type="SAM" id="SignalP"/>
    </source>
</evidence>
<keyword evidence="1" id="KW-0732">Signal</keyword>
<feature type="domain" description="SHOCT" evidence="2">
    <location>
        <begin position="135"/>
        <end position="162"/>
    </location>
</feature>
<dbReference type="KEGG" id="ole:K0B96_15690"/>
<dbReference type="RefSeq" id="WP_220161828.1">
    <property type="nucleotide sequence ID" value="NZ_CP080507.1"/>
</dbReference>
<dbReference type="InterPro" id="IPR018649">
    <property type="entry name" value="SHOCT"/>
</dbReference>
<feature type="chain" id="PRO_5034440360" evidence="1">
    <location>
        <begin position="23"/>
        <end position="164"/>
    </location>
</feature>